<dbReference type="PANTHER" id="PTHR22993">
    <property type="entry name" value="FORMAMIDOPYRIMIDINE-DNA GLYCOSYLASE"/>
    <property type="match status" value="1"/>
</dbReference>
<evidence type="ECO:0000259" key="17">
    <source>
        <dbReference type="PROSITE" id="PS51068"/>
    </source>
</evidence>
<dbReference type="AlphaFoldDB" id="K2J368"/>
<dbReference type="Gene3D" id="3.20.190.10">
    <property type="entry name" value="MutM-like, N-terminal"/>
    <property type="match status" value="1"/>
</dbReference>
<dbReference type="PATRIC" id="fig|745411.4.peg.305"/>
<feature type="active site" description="Proton donor; for delta-elimination activity" evidence="15">
    <location>
        <position position="259"/>
    </location>
</feature>
<proteinExistence type="inferred from homology"/>
<dbReference type="RefSeq" id="WP_008482456.1">
    <property type="nucleotide sequence ID" value="NZ_AMRI01000002.1"/>
</dbReference>
<keyword evidence="10 15" id="KW-0234">DNA repair</keyword>
<keyword evidence="6 15" id="KW-0863">Zinc-finger</keyword>
<dbReference type="PROSITE" id="PS51066">
    <property type="entry name" value="ZF_FPG_2"/>
    <property type="match status" value="1"/>
</dbReference>
<keyword evidence="19" id="KW-1185">Reference proteome</keyword>
<dbReference type="NCBIfam" id="NF002211">
    <property type="entry name" value="PRK01103.1"/>
    <property type="match status" value="1"/>
</dbReference>
<dbReference type="InterPro" id="IPR020629">
    <property type="entry name" value="FPG_Glyclase"/>
</dbReference>
<feature type="active site" description="Proton donor; for beta-elimination activity" evidence="15">
    <location>
        <position position="57"/>
    </location>
</feature>
<dbReference type="NCBIfam" id="TIGR00577">
    <property type="entry name" value="fpg"/>
    <property type="match status" value="1"/>
</dbReference>
<dbReference type="EMBL" id="AMRI01000002">
    <property type="protein sequence ID" value="EKE77461.1"/>
    <property type="molecule type" value="Genomic_DNA"/>
</dbReference>
<keyword evidence="4 15" id="KW-0479">Metal-binding</keyword>
<comment type="similarity">
    <text evidence="2 15">Belongs to the FPG family.</text>
</comment>
<dbReference type="EC" id="4.2.99.18" evidence="15"/>
<dbReference type="EC" id="3.2.2.23" evidence="15"/>
<organism evidence="18 19">
    <name type="scientific">Gallaecimonas xiamenensis 3-C-1</name>
    <dbReference type="NCBI Taxonomy" id="745411"/>
    <lineage>
        <taxon>Bacteria</taxon>
        <taxon>Pseudomonadati</taxon>
        <taxon>Pseudomonadota</taxon>
        <taxon>Gammaproteobacteria</taxon>
        <taxon>Enterobacterales</taxon>
        <taxon>Gallaecimonadaceae</taxon>
        <taxon>Gallaecimonas</taxon>
    </lineage>
</organism>
<name>K2J368_9GAMM</name>
<evidence type="ECO:0000256" key="15">
    <source>
        <dbReference type="HAMAP-Rule" id="MF_00103"/>
    </source>
</evidence>
<evidence type="ECO:0000256" key="5">
    <source>
        <dbReference type="ARBA" id="ARBA00022763"/>
    </source>
</evidence>
<evidence type="ECO:0000313" key="18">
    <source>
        <dbReference type="EMBL" id="EKE77461.1"/>
    </source>
</evidence>
<dbReference type="GO" id="GO:0003684">
    <property type="term" value="F:damaged DNA binding"/>
    <property type="evidence" value="ECO:0007669"/>
    <property type="project" value="InterPro"/>
</dbReference>
<dbReference type="GO" id="GO:0006284">
    <property type="term" value="P:base-excision repair"/>
    <property type="evidence" value="ECO:0007669"/>
    <property type="project" value="InterPro"/>
</dbReference>
<evidence type="ECO:0000256" key="8">
    <source>
        <dbReference type="ARBA" id="ARBA00022833"/>
    </source>
</evidence>
<evidence type="ECO:0000256" key="7">
    <source>
        <dbReference type="ARBA" id="ARBA00022801"/>
    </source>
</evidence>
<evidence type="ECO:0000256" key="4">
    <source>
        <dbReference type="ARBA" id="ARBA00022723"/>
    </source>
</evidence>
<comment type="cofactor">
    <cofactor evidence="15">
        <name>Zn(2+)</name>
        <dbReference type="ChEBI" id="CHEBI:29105"/>
    </cofactor>
    <text evidence="15">Binds 1 zinc ion per subunit.</text>
</comment>
<comment type="catalytic activity">
    <reaction evidence="1 15">
        <text>Hydrolysis of DNA containing ring-opened 7-methylguanine residues, releasing 2,6-diamino-4-hydroxy-5-(N-methyl)formamidopyrimidine.</text>
        <dbReference type="EC" id="3.2.2.23"/>
    </reaction>
</comment>
<dbReference type="InterPro" id="IPR000214">
    <property type="entry name" value="Znf_DNA_glyclase/AP_lyase"/>
</dbReference>
<dbReference type="PROSITE" id="PS01242">
    <property type="entry name" value="ZF_FPG_1"/>
    <property type="match status" value="1"/>
</dbReference>
<dbReference type="InterPro" id="IPR010979">
    <property type="entry name" value="Ribosomal_uS13-like_H2TH"/>
</dbReference>
<feature type="domain" description="FPG-type" evidence="16">
    <location>
        <begin position="235"/>
        <end position="269"/>
    </location>
</feature>
<evidence type="ECO:0000256" key="12">
    <source>
        <dbReference type="ARBA" id="ARBA00023268"/>
    </source>
</evidence>
<evidence type="ECO:0000256" key="11">
    <source>
        <dbReference type="ARBA" id="ARBA00023239"/>
    </source>
</evidence>
<evidence type="ECO:0000256" key="6">
    <source>
        <dbReference type="ARBA" id="ARBA00022771"/>
    </source>
</evidence>
<keyword evidence="8 15" id="KW-0862">Zinc</keyword>
<dbReference type="Pfam" id="PF01149">
    <property type="entry name" value="Fapy_DNA_glyco"/>
    <property type="match status" value="1"/>
</dbReference>
<feature type="domain" description="Formamidopyrimidine-DNA glycosylase catalytic" evidence="17">
    <location>
        <begin position="2"/>
        <end position="112"/>
    </location>
</feature>
<comment type="caution">
    <text evidence="18">The sequence shown here is derived from an EMBL/GenBank/DDBJ whole genome shotgun (WGS) entry which is preliminary data.</text>
</comment>
<dbReference type="GO" id="GO:0008270">
    <property type="term" value="F:zinc ion binding"/>
    <property type="evidence" value="ECO:0007669"/>
    <property type="project" value="UniProtKB-UniRule"/>
</dbReference>
<gene>
    <name evidence="15" type="primary">mutM</name>
    <name evidence="15" type="synonym">fpg</name>
    <name evidence="18" type="ORF">B3C1_01580</name>
</gene>
<keyword evidence="7 15" id="KW-0378">Hydrolase</keyword>
<dbReference type="InterPro" id="IPR015887">
    <property type="entry name" value="DNA_glyclase_Znf_dom_DNA_BS"/>
</dbReference>
<feature type="binding site" evidence="15">
    <location>
        <position position="150"/>
    </location>
    <ligand>
        <name>DNA</name>
        <dbReference type="ChEBI" id="CHEBI:16991"/>
    </ligand>
</feature>
<comment type="subunit">
    <text evidence="3 15">Monomer.</text>
</comment>
<comment type="catalytic activity">
    <reaction evidence="14 15">
        <text>2'-deoxyribonucleotide-(2'-deoxyribose 5'-phosphate)-2'-deoxyribonucleotide-DNA = a 3'-end 2'-deoxyribonucleotide-(2,3-dehydro-2,3-deoxyribose 5'-phosphate)-DNA + a 5'-end 5'-phospho-2'-deoxyribonucleoside-DNA + H(+)</text>
        <dbReference type="Rhea" id="RHEA:66592"/>
        <dbReference type="Rhea" id="RHEA-COMP:13180"/>
        <dbReference type="Rhea" id="RHEA-COMP:16897"/>
        <dbReference type="Rhea" id="RHEA-COMP:17067"/>
        <dbReference type="ChEBI" id="CHEBI:15378"/>
        <dbReference type="ChEBI" id="CHEBI:136412"/>
        <dbReference type="ChEBI" id="CHEBI:157695"/>
        <dbReference type="ChEBI" id="CHEBI:167181"/>
        <dbReference type="EC" id="4.2.99.18"/>
    </reaction>
</comment>
<dbReference type="PROSITE" id="PS51068">
    <property type="entry name" value="FPG_CAT"/>
    <property type="match status" value="1"/>
</dbReference>
<dbReference type="eggNOG" id="COG0266">
    <property type="taxonomic scope" value="Bacteria"/>
</dbReference>
<dbReference type="GO" id="GO:0034039">
    <property type="term" value="F:8-oxo-7,8-dihydroguanine DNA N-glycosylase activity"/>
    <property type="evidence" value="ECO:0007669"/>
    <property type="project" value="TreeGrafter"/>
</dbReference>
<reference evidence="18 19" key="1">
    <citation type="journal article" date="2012" name="J. Bacteriol.">
        <title>Genome Sequence of Gallaecimonas xiamenensis Type Strain 3-C-1.</title>
        <authorList>
            <person name="Lai Q."/>
            <person name="Wang L."/>
            <person name="Wang W."/>
            <person name="Shao Z."/>
        </authorList>
    </citation>
    <scope>NUCLEOTIDE SEQUENCE [LARGE SCALE GENOMIC DNA]</scope>
    <source>
        <strain evidence="18 19">3-C-1</strain>
    </source>
</reference>
<dbReference type="InterPro" id="IPR035937">
    <property type="entry name" value="FPG_N"/>
</dbReference>
<dbReference type="Pfam" id="PF06831">
    <property type="entry name" value="H2TH"/>
    <property type="match status" value="1"/>
</dbReference>
<evidence type="ECO:0000313" key="19">
    <source>
        <dbReference type="Proteomes" id="UP000006755"/>
    </source>
</evidence>
<dbReference type="SMART" id="SM00898">
    <property type="entry name" value="Fapy_DNA_glyco"/>
    <property type="match status" value="1"/>
</dbReference>
<dbReference type="SUPFAM" id="SSF57716">
    <property type="entry name" value="Glucocorticoid receptor-like (DNA-binding domain)"/>
    <property type="match status" value="1"/>
</dbReference>
<sequence>MPELPEVETTRRGVSPYLLGQRIARIEVRQRGLRWPVPEALALLEGQVIDKVSRRAKYLLIETAMGSALVHLGMSGALRILSEPQPASKHDHVDLVLAGGQIMRYTDPRRFGAWLYVPPGEQHQLLGKLGPEPLTADFDGARLFTLSRNRQIPVKTFIMDNAVVVGVGNIYANEALFMAGIDPRRPAGNISSERYQKLALAIKEVLAKAIEQGGTTLKDFTAADGKPGYFAQELQVYGRKGQSCQQCGSELKEVRIGGRSTVYCGLCQR</sequence>
<evidence type="ECO:0000256" key="1">
    <source>
        <dbReference type="ARBA" id="ARBA00001668"/>
    </source>
</evidence>
<keyword evidence="12 15" id="KW-0511">Multifunctional enzyme</keyword>
<feature type="binding site" evidence="15">
    <location>
        <position position="90"/>
    </location>
    <ligand>
        <name>DNA</name>
        <dbReference type="ChEBI" id="CHEBI:16991"/>
    </ligand>
</feature>
<dbReference type="Proteomes" id="UP000006755">
    <property type="component" value="Unassembled WGS sequence"/>
</dbReference>
<dbReference type="CDD" id="cd08966">
    <property type="entry name" value="EcFpg-like_N"/>
    <property type="match status" value="1"/>
</dbReference>
<dbReference type="HAMAP" id="MF_00103">
    <property type="entry name" value="Fapy_DNA_glycosyl"/>
    <property type="match status" value="1"/>
</dbReference>
<feature type="active site" description="Proton donor" evidence="15">
    <location>
        <position position="3"/>
    </location>
</feature>
<dbReference type="SMART" id="SM01232">
    <property type="entry name" value="H2TH"/>
    <property type="match status" value="1"/>
</dbReference>
<evidence type="ECO:0000256" key="14">
    <source>
        <dbReference type="ARBA" id="ARBA00044632"/>
    </source>
</evidence>
<dbReference type="GO" id="GO:0140078">
    <property type="term" value="F:class I DNA-(apurinic or apyrimidinic site) endonuclease activity"/>
    <property type="evidence" value="ECO:0007669"/>
    <property type="project" value="UniProtKB-EC"/>
</dbReference>
<feature type="active site" description="Schiff-base intermediate with DNA" evidence="15">
    <location>
        <position position="2"/>
    </location>
</feature>
<keyword evidence="11 15" id="KW-0456">Lyase</keyword>
<dbReference type="InterPro" id="IPR012319">
    <property type="entry name" value="FPG_cat"/>
</dbReference>
<keyword evidence="9 15" id="KW-0238">DNA-binding</keyword>
<accession>K2J368</accession>
<keyword evidence="13 15" id="KW-0326">Glycosidase</keyword>
<feature type="binding site" evidence="15">
    <location>
        <position position="109"/>
    </location>
    <ligand>
        <name>DNA</name>
        <dbReference type="ChEBI" id="CHEBI:16991"/>
    </ligand>
</feature>
<evidence type="ECO:0000256" key="9">
    <source>
        <dbReference type="ARBA" id="ARBA00023125"/>
    </source>
</evidence>
<evidence type="ECO:0000259" key="16">
    <source>
        <dbReference type="PROSITE" id="PS51066"/>
    </source>
</evidence>
<dbReference type="InterPro" id="IPR010663">
    <property type="entry name" value="Znf_FPG/IleRS"/>
</dbReference>
<dbReference type="SUPFAM" id="SSF46946">
    <property type="entry name" value="S13-like H2TH domain"/>
    <property type="match status" value="1"/>
</dbReference>
<dbReference type="STRING" id="745411.B3C1_01580"/>
<dbReference type="OrthoDB" id="9800855at2"/>
<dbReference type="PANTHER" id="PTHR22993:SF9">
    <property type="entry name" value="FORMAMIDOPYRIMIDINE-DNA GLYCOSYLASE"/>
    <property type="match status" value="1"/>
</dbReference>
<evidence type="ECO:0000256" key="3">
    <source>
        <dbReference type="ARBA" id="ARBA00011245"/>
    </source>
</evidence>
<evidence type="ECO:0000256" key="13">
    <source>
        <dbReference type="ARBA" id="ARBA00023295"/>
    </source>
</evidence>
<dbReference type="InterPro" id="IPR015886">
    <property type="entry name" value="H2TH_FPG"/>
</dbReference>
<protein>
    <recommendedName>
        <fullName evidence="15">Formamidopyrimidine-DNA glycosylase</fullName>
        <shortName evidence="15">Fapy-DNA glycosylase</shortName>
        <ecNumber evidence="15">3.2.2.23</ecNumber>
    </recommendedName>
    <alternativeName>
        <fullName evidence="15">DNA-(apurinic or apyrimidinic site) lyase MutM</fullName>
        <shortName evidence="15">AP lyase MutM</shortName>
        <ecNumber evidence="15">4.2.99.18</ecNumber>
    </alternativeName>
</protein>
<comment type="function">
    <text evidence="15">Involved in base excision repair of DNA damaged by oxidation or by mutagenic agents. Acts as DNA glycosylase that recognizes and removes damaged bases. Has a preference for oxidized purines, such as 7,8-dihydro-8-oxoguanine (8-oxoG). Has AP (apurinic/apyrimidinic) lyase activity and introduces nicks in the DNA strand. Cleaves the DNA backbone by beta-delta elimination to generate a single-strand break at the site of the removed base with both 3'- and 5'-phosphates.</text>
</comment>
<keyword evidence="5 15" id="KW-0227">DNA damage</keyword>
<dbReference type="Pfam" id="PF06827">
    <property type="entry name" value="zf-FPG_IleRS"/>
    <property type="match status" value="1"/>
</dbReference>
<dbReference type="SUPFAM" id="SSF81624">
    <property type="entry name" value="N-terminal domain of MutM-like DNA repair proteins"/>
    <property type="match status" value="1"/>
</dbReference>
<dbReference type="FunFam" id="1.10.8.50:FF:000003">
    <property type="entry name" value="Formamidopyrimidine-DNA glycosylase"/>
    <property type="match status" value="1"/>
</dbReference>
<dbReference type="FunFam" id="3.20.190.10:FF:000001">
    <property type="entry name" value="Formamidopyrimidine-DNA glycosylase"/>
    <property type="match status" value="1"/>
</dbReference>
<evidence type="ECO:0000256" key="2">
    <source>
        <dbReference type="ARBA" id="ARBA00009409"/>
    </source>
</evidence>
<dbReference type="Gene3D" id="1.10.8.50">
    <property type="match status" value="1"/>
</dbReference>
<evidence type="ECO:0000256" key="10">
    <source>
        <dbReference type="ARBA" id="ARBA00023204"/>
    </source>
</evidence>